<dbReference type="Proteomes" id="UP000050454">
    <property type="component" value="Unassembled WGS sequence"/>
</dbReference>
<dbReference type="EMBL" id="LGTQ01000022">
    <property type="protein sequence ID" value="KPM46555.1"/>
    <property type="molecule type" value="Genomic_DNA"/>
</dbReference>
<protein>
    <submittedName>
        <fullName evidence="1">Uncharacterized protein</fullName>
    </submittedName>
</protein>
<keyword evidence="2" id="KW-1185">Reference proteome</keyword>
<dbReference type="AlphaFoldDB" id="A0A0P7B8E4"/>
<reference evidence="1 2" key="1">
    <citation type="submission" date="2015-07" db="EMBL/GenBank/DDBJ databases">
        <title>The draft genome sequence of Leadbetterella sp. JN14-9.</title>
        <authorList>
            <person name="Liu Y."/>
            <person name="Du J."/>
            <person name="Shao Z."/>
        </authorList>
    </citation>
    <scope>NUCLEOTIDE SEQUENCE [LARGE SCALE GENOMIC DNA]</scope>
    <source>
        <strain evidence="1 2">JN14-9</strain>
    </source>
</reference>
<organism evidence="1 2">
    <name type="scientific">Jiulongibacter sediminis</name>
    <dbReference type="NCBI Taxonomy" id="1605367"/>
    <lineage>
        <taxon>Bacteria</taxon>
        <taxon>Pseudomonadati</taxon>
        <taxon>Bacteroidota</taxon>
        <taxon>Cytophagia</taxon>
        <taxon>Cytophagales</taxon>
        <taxon>Leadbetterellaceae</taxon>
        <taxon>Jiulongibacter</taxon>
    </lineage>
</organism>
<accession>A0A0P7B8E4</accession>
<evidence type="ECO:0000313" key="2">
    <source>
        <dbReference type="Proteomes" id="UP000050454"/>
    </source>
</evidence>
<gene>
    <name evidence="1" type="ORF">AFM12_19355</name>
</gene>
<name>A0A0P7B8E4_9BACT</name>
<sequence>MLAPVAPVLQVIVPLQPVAVNVAFSPSQHTVLSVLIDGEDGGLPVFIVIVLLTPDVPQLLLQVAVYVPAPT</sequence>
<evidence type="ECO:0000313" key="1">
    <source>
        <dbReference type="EMBL" id="KPM46555.1"/>
    </source>
</evidence>
<proteinExistence type="predicted"/>
<comment type="caution">
    <text evidence="1">The sequence shown here is derived from an EMBL/GenBank/DDBJ whole genome shotgun (WGS) entry which is preliminary data.</text>
</comment>